<feature type="transmembrane region" description="Helical" evidence="6">
    <location>
        <begin position="44"/>
        <end position="72"/>
    </location>
</feature>
<dbReference type="AlphaFoldDB" id="A0A5B8M3Y1"/>
<feature type="transmembrane region" description="Helical" evidence="6">
    <location>
        <begin position="78"/>
        <end position="99"/>
    </location>
</feature>
<dbReference type="GO" id="GO:0005886">
    <property type="term" value="C:plasma membrane"/>
    <property type="evidence" value="ECO:0007669"/>
    <property type="project" value="UniProtKB-SubCell"/>
</dbReference>
<evidence type="ECO:0000256" key="4">
    <source>
        <dbReference type="ARBA" id="ARBA00022989"/>
    </source>
</evidence>
<reference evidence="8 9" key="1">
    <citation type="submission" date="2019-07" db="EMBL/GenBank/DDBJ databases">
        <title>Full genome sequence of Humibacter sp. WJ7-1.</title>
        <authorList>
            <person name="Im W.-T."/>
        </authorList>
    </citation>
    <scope>NUCLEOTIDE SEQUENCE [LARGE SCALE GENOMIC DNA]</scope>
    <source>
        <strain evidence="8 9">WJ7-1</strain>
    </source>
</reference>
<evidence type="ECO:0000256" key="1">
    <source>
        <dbReference type="ARBA" id="ARBA00004651"/>
    </source>
</evidence>
<evidence type="ECO:0000256" key="2">
    <source>
        <dbReference type="ARBA" id="ARBA00022475"/>
    </source>
</evidence>
<sequence length="288" mass="30586">MIPSAGLGGMLGVGLLLMASPWLWPSPERTRRPSAARDALRRTLVLAGMPGITPAVFFAVSALLACVLFVVAQALFGIIALSIGFAVLGLWAPWSVVSWRGAARVRAHRTVWPDMVDQLVSAVRSGLALPDGVAALARTAPESTRAAFAAFERDYRASGVFAPAADRLKAGVADPVFDRIIETLKMAREVGGGELVTVLKALAASLRDDAAVRAEIEARQTWTVSAARLGVAAPWVVLALLATRPEASLAYNTPVGALVIVTGLVVSVVAYRTMLAIGRLPEERRWFR</sequence>
<evidence type="ECO:0000313" key="8">
    <source>
        <dbReference type="EMBL" id="QDZ14290.1"/>
    </source>
</evidence>
<evidence type="ECO:0000256" key="5">
    <source>
        <dbReference type="ARBA" id="ARBA00023136"/>
    </source>
</evidence>
<dbReference type="PANTHER" id="PTHR35007:SF2">
    <property type="entry name" value="PILUS ASSEMBLE PROTEIN"/>
    <property type="match status" value="1"/>
</dbReference>
<evidence type="ECO:0000256" key="6">
    <source>
        <dbReference type="SAM" id="Phobius"/>
    </source>
</evidence>
<evidence type="ECO:0000256" key="3">
    <source>
        <dbReference type="ARBA" id="ARBA00022692"/>
    </source>
</evidence>
<keyword evidence="2" id="KW-1003">Cell membrane</keyword>
<keyword evidence="3 6" id="KW-0812">Transmembrane</keyword>
<feature type="transmembrane region" description="Helical" evidence="6">
    <location>
        <begin position="255"/>
        <end position="278"/>
    </location>
</feature>
<keyword evidence="5 6" id="KW-0472">Membrane</keyword>
<organism evidence="8 9">
    <name type="scientific">Humibacter ginsenosidimutans</name>
    <dbReference type="NCBI Taxonomy" id="2599293"/>
    <lineage>
        <taxon>Bacteria</taxon>
        <taxon>Bacillati</taxon>
        <taxon>Actinomycetota</taxon>
        <taxon>Actinomycetes</taxon>
        <taxon>Micrococcales</taxon>
        <taxon>Microbacteriaceae</taxon>
        <taxon>Humibacter</taxon>
    </lineage>
</organism>
<dbReference type="InterPro" id="IPR018076">
    <property type="entry name" value="T2SS_GspF_dom"/>
</dbReference>
<dbReference type="OrthoDB" id="3217742at2"/>
<dbReference type="PANTHER" id="PTHR35007">
    <property type="entry name" value="INTEGRAL MEMBRANE PROTEIN-RELATED"/>
    <property type="match status" value="1"/>
</dbReference>
<dbReference type="Proteomes" id="UP000320216">
    <property type="component" value="Chromosome"/>
</dbReference>
<keyword evidence="9" id="KW-1185">Reference proteome</keyword>
<name>A0A5B8M3Y1_9MICO</name>
<feature type="transmembrane region" description="Helical" evidence="6">
    <location>
        <begin position="6"/>
        <end position="24"/>
    </location>
</feature>
<evidence type="ECO:0000259" key="7">
    <source>
        <dbReference type="Pfam" id="PF00482"/>
    </source>
</evidence>
<keyword evidence="4 6" id="KW-1133">Transmembrane helix</keyword>
<feature type="transmembrane region" description="Helical" evidence="6">
    <location>
        <begin position="222"/>
        <end position="243"/>
    </location>
</feature>
<feature type="domain" description="Type II secretion system protein GspF" evidence="7">
    <location>
        <begin position="116"/>
        <end position="241"/>
    </location>
</feature>
<accession>A0A5B8M3Y1</accession>
<protein>
    <submittedName>
        <fullName evidence="8">Type II secretion system protein F</fullName>
    </submittedName>
</protein>
<dbReference type="KEGG" id="huw:FPZ11_05475"/>
<dbReference type="Pfam" id="PF00482">
    <property type="entry name" value="T2SSF"/>
    <property type="match status" value="1"/>
</dbReference>
<gene>
    <name evidence="8" type="ORF">FPZ11_05475</name>
</gene>
<comment type="subcellular location">
    <subcellularLocation>
        <location evidence="1">Cell membrane</location>
        <topology evidence="1">Multi-pass membrane protein</topology>
    </subcellularLocation>
</comment>
<dbReference type="RefSeq" id="WP_146319040.1">
    <property type="nucleotide sequence ID" value="NZ_CP042305.1"/>
</dbReference>
<proteinExistence type="predicted"/>
<evidence type="ECO:0000313" key="9">
    <source>
        <dbReference type="Proteomes" id="UP000320216"/>
    </source>
</evidence>
<dbReference type="EMBL" id="CP042305">
    <property type="protein sequence ID" value="QDZ14290.1"/>
    <property type="molecule type" value="Genomic_DNA"/>
</dbReference>